<dbReference type="Pfam" id="PF06305">
    <property type="entry name" value="LapA_dom"/>
    <property type="match status" value="1"/>
</dbReference>
<sequence length="157" mass="16438">MNSPTNDNEVNPTVPSEPTAGSDPVAPAAFDDAQQSGVPAGEVQVSETEVGGTESTSETPTPVNTSGGGLGSAWVTLVIGAILLILLLVFVLQNQDSLDVQFISWEFSMPAGVLILLAAIVGALVMALVAAMRIFQLRHRARRANKSLGSKKKGRKR</sequence>
<keyword evidence="3 6" id="KW-1133">Transmembrane helix</keyword>
<gene>
    <name evidence="8" type="ORF">K8V11_13365</name>
</gene>
<reference evidence="8" key="1">
    <citation type="journal article" date="2021" name="PeerJ">
        <title>Extensive microbial diversity within the chicken gut microbiome revealed by metagenomics and culture.</title>
        <authorList>
            <person name="Gilroy R."/>
            <person name="Ravi A."/>
            <person name="Getino M."/>
            <person name="Pursley I."/>
            <person name="Horton D.L."/>
            <person name="Alikhan N.F."/>
            <person name="Baker D."/>
            <person name="Gharbi K."/>
            <person name="Hall N."/>
            <person name="Watson M."/>
            <person name="Adriaenssens E.M."/>
            <person name="Foster-Nyarko E."/>
            <person name="Jarju S."/>
            <person name="Secka A."/>
            <person name="Antonio M."/>
            <person name="Oren A."/>
            <person name="Chaudhuri R.R."/>
            <person name="La Ragione R."/>
            <person name="Hildebrand F."/>
            <person name="Pallen M.J."/>
        </authorList>
    </citation>
    <scope>NUCLEOTIDE SEQUENCE</scope>
    <source>
        <strain evidence="8">ChiGjej1B1-18357</strain>
    </source>
</reference>
<name>A0A921F7R9_9ACTN</name>
<dbReference type="EMBL" id="DYXM01000255">
    <property type="protein sequence ID" value="HJE91988.1"/>
    <property type="molecule type" value="Genomic_DNA"/>
</dbReference>
<proteinExistence type="predicted"/>
<evidence type="ECO:0000259" key="7">
    <source>
        <dbReference type="Pfam" id="PF06305"/>
    </source>
</evidence>
<keyword evidence="1" id="KW-1003">Cell membrane</keyword>
<evidence type="ECO:0000256" key="4">
    <source>
        <dbReference type="ARBA" id="ARBA00023136"/>
    </source>
</evidence>
<evidence type="ECO:0000313" key="9">
    <source>
        <dbReference type="Proteomes" id="UP000776650"/>
    </source>
</evidence>
<feature type="region of interest" description="Disordered" evidence="5">
    <location>
        <begin position="1"/>
        <end position="65"/>
    </location>
</feature>
<evidence type="ECO:0000256" key="5">
    <source>
        <dbReference type="SAM" id="MobiDB-lite"/>
    </source>
</evidence>
<evidence type="ECO:0000313" key="8">
    <source>
        <dbReference type="EMBL" id="HJE91988.1"/>
    </source>
</evidence>
<dbReference type="InterPro" id="IPR010445">
    <property type="entry name" value="LapA_dom"/>
</dbReference>
<dbReference type="Proteomes" id="UP000776650">
    <property type="component" value="Unassembled WGS sequence"/>
</dbReference>
<accession>A0A921F7R9</accession>
<comment type="caution">
    <text evidence="8">The sequence shown here is derived from an EMBL/GenBank/DDBJ whole genome shotgun (WGS) entry which is preliminary data.</text>
</comment>
<evidence type="ECO:0000256" key="1">
    <source>
        <dbReference type="ARBA" id="ARBA00022475"/>
    </source>
</evidence>
<reference evidence="8" key="2">
    <citation type="submission" date="2021-09" db="EMBL/GenBank/DDBJ databases">
        <authorList>
            <person name="Gilroy R."/>
        </authorList>
    </citation>
    <scope>NUCLEOTIDE SEQUENCE</scope>
    <source>
        <strain evidence="8">ChiGjej1B1-18357</strain>
    </source>
</reference>
<organism evidence="8 9">
    <name type="scientific">Dietzia timorensis</name>
    <dbReference type="NCBI Taxonomy" id="499555"/>
    <lineage>
        <taxon>Bacteria</taxon>
        <taxon>Bacillati</taxon>
        <taxon>Actinomycetota</taxon>
        <taxon>Actinomycetes</taxon>
        <taxon>Mycobacteriales</taxon>
        <taxon>Dietziaceae</taxon>
        <taxon>Dietzia</taxon>
    </lineage>
</organism>
<keyword evidence="2 6" id="KW-0812">Transmembrane</keyword>
<dbReference type="AlphaFoldDB" id="A0A921F7R9"/>
<dbReference type="RefSeq" id="WP_303915246.1">
    <property type="nucleotide sequence ID" value="NZ_DYXM01000255.1"/>
</dbReference>
<evidence type="ECO:0000256" key="3">
    <source>
        <dbReference type="ARBA" id="ARBA00022989"/>
    </source>
</evidence>
<feature type="compositionally biased region" description="Low complexity" evidence="5">
    <location>
        <begin position="46"/>
        <end position="65"/>
    </location>
</feature>
<feature type="transmembrane region" description="Helical" evidence="6">
    <location>
        <begin position="73"/>
        <end position="92"/>
    </location>
</feature>
<evidence type="ECO:0000256" key="6">
    <source>
        <dbReference type="SAM" id="Phobius"/>
    </source>
</evidence>
<feature type="transmembrane region" description="Helical" evidence="6">
    <location>
        <begin position="112"/>
        <end position="135"/>
    </location>
</feature>
<evidence type="ECO:0000256" key="2">
    <source>
        <dbReference type="ARBA" id="ARBA00022692"/>
    </source>
</evidence>
<feature type="compositionally biased region" description="Polar residues" evidence="5">
    <location>
        <begin position="1"/>
        <end position="16"/>
    </location>
</feature>
<dbReference type="GO" id="GO:0005886">
    <property type="term" value="C:plasma membrane"/>
    <property type="evidence" value="ECO:0007669"/>
    <property type="project" value="InterPro"/>
</dbReference>
<protein>
    <submittedName>
        <fullName evidence="8">LapA family protein</fullName>
    </submittedName>
</protein>
<keyword evidence="4 6" id="KW-0472">Membrane</keyword>
<feature type="domain" description="Lipopolysaccharide assembly protein A" evidence="7">
    <location>
        <begin position="93"/>
        <end position="149"/>
    </location>
</feature>